<dbReference type="InterPro" id="IPR051533">
    <property type="entry name" value="WaaL-like"/>
</dbReference>
<feature type="transmembrane region" description="Helical" evidence="1">
    <location>
        <begin position="249"/>
        <end position="270"/>
    </location>
</feature>
<feature type="transmembrane region" description="Helical" evidence="1">
    <location>
        <begin position="425"/>
        <end position="443"/>
    </location>
</feature>
<keyword evidence="1" id="KW-1133">Transmembrane helix</keyword>
<gene>
    <name evidence="2" type="ORF">DJ017_17030</name>
</gene>
<feature type="transmembrane region" description="Helical" evidence="1">
    <location>
        <begin position="85"/>
        <end position="106"/>
    </location>
</feature>
<dbReference type="EMBL" id="QFYQ01000001">
    <property type="protein sequence ID" value="RAK56091.1"/>
    <property type="molecule type" value="Genomic_DNA"/>
</dbReference>
<feature type="transmembrane region" description="Helical" evidence="1">
    <location>
        <begin position="200"/>
        <end position="219"/>
    </location>
</feature>
<dbReference type="PANTHER" id="PTHR37422:SF13">
    <property type="entry name" value="LIPOPOLYSACCHARIDE BIOSYNTHESIS PROTEIN PA4999-RELATED"/>
    <property type="match status" value="1"/>
</dbReference>
<feature type="transmembrane region" description="Helical" evidence="1">
    <location>
        <begin position="364"/>
        <end position="385"/>
    </location>
</feature>
<feature type="transmembrane region" description="Helical" evidence="1">
    <location>
        <begin position="397"/>
        <end position="419"/>
    </location>
</feature>
<name>A0A328AP46_9CAUL</name>
<feature type="transmembrane region" description="Helical" evidence="1">
    <location>
        <begin position="56"/>
        <end position="73"/>
    </location>
</feature>
<keyword evidence="1" id="KW-0472">Membrane</keyword>
<feature type="transmembrane region" description="Helical" evidence="1">
    <location>
        <begin position="277"/>
        <end position="298"/>
    </location>
</feature>
<evidence type="ECO:0000313" key="3">
    <source>
        <dbReference type="Proteomes" id="UP000249254"/>
    </source>
</evidence>
<feature type="transmembrane region" description="Helical" evidence="1">
    <location>
        <begin position="226"/>
        <end position="243"/>
    </location>
</feature>
<protein>
    <recommendedName>
        <fullName evidence="4">O-antigen ligase family protein</fullName>
    </recommendedName>
</protein>
<dbReference type="PANTHER" id="PTHR37422">
    <property type="entry name" value="TEICHURONIC ACID BIOSYNTHESIS PROTEIN TUAE"/>
    <property type="match status" value="1"/>
</dbReference>
<feature type="transmembrane region" description="Helical" evidence="1">
    <location>
        <begin position="31"/>
        <end position="50"/>
    </location>
</feature>
<reference evidence="3" key="1">
    <citation type="submission" date="2018-05" db="EMBL/GenBank/DDBJ databases">
        <authorList>
            <person name="Li X."/>
        </authorList>
    </citation>
    <scope>NUCLEOTIDE SEQUENCE [LARGE SCALE GENOMIC DNA]</scope>
    <source>
        <strain evidence="3">LX32</strain>
    </source>
</reference>
<accession>A0A328AP46</accession>
<dbReference type="AlphaFoldDB" id="A0A328AP46"/>
<comment type="caution">
    <text evidence="2">The sequence shown here is derived from an EMBL/GenBank/DDBJ whole genome shotgun (WGS) entry which is preliminary data.</text>
</comment>
<feature type="transmembrane region" description="Helical" evidence="1">
    <location>
        <begin position="126"/>
        <end position="146"/>
    </location>
</feature>
<evidence type="ECO:0008006" key="4">
    <source>
        <dbReference type="Google" id="ProtNLM"/>
    </source>
</evidence>
<organism evidence="2 3">
    <name type="scientific">Phenylobacterium soli</name>
    <dbReference type="NCBI Taxonomy" id="2170551"/>
    <lineage>
        <taxon>Bacteria</taxon>
        <taxon>Pseudomonadati</taxon>
        <taxon>Pseudomonadota</taxon>
        <taxon>Alphaproteobacteria</taxon>
        <taxon>Caulobacterales</taxon>
        <taxon>Caulobacteraceae</taxon>
        <taxon>Phenylobacterium</taxon>
    </lineage>
</organism>
<evidence type="ECO:0000256" key="1">
    <source>
        <dbReference type="SAM" id="Phobius"/>
    </source>
</evidence>
<proteinExistence type="predicted"/>
<keyword evidence="1" id="KW-0812">Transmembrane</keyword>
<sequence length="467" mass="50872">MATPNRLHASHPRAASAPGRVSASAVVNWPYYAYFAAAAVMALPILQVAVPGAPALRPSSILAALPLVAFAVQPSNWRRPSPLEFRVLVAFGVYIAVFALEFARSIPNLGIFQAIDPTAFPAQRSTYINSYFFLHVMWALPLVYVVWRFRTPADLVRLFGAISIGLVALSLFIIVNVAAHPEVLFSYNRTAMSALSASTFGMHYNEVAEIFVIVGPLLFYLAMTRGIYWICVYAVSLLAIVLLESRTGLLIFLASNAAVLLTTGRVHLILRFAIAMAGILAVVVGGPLLAARATAGLYQGGNSTFDMILNGRASGIWGPLLSEWTSDPGRFWFGAGEYSILTSHNRMIGGIFRVSQAHNAFLEFFLDCGILLSVVGAAVAVMLLFRGWKVARKIHDELYWALFLCVLAFAISCFTGRRFFPHPDAALMFPLIGALINVARLHLGEGHVRETKRAGPAFRATAGRVER</sequence>
<feature type="transmembrane region" description="Helical" evidence="1">
    <location>
        <begin position="158"/>
        <end position="180"/>
    </location>
</feature>
<evidence type="ECO:0000313" key="2">
    <source>
        <dbReference type="EMBL" id="RAK56091.1"/>
    </source>
</evidence>
<keyword evidence="3" id="KW-1185">Reference proteome</keyword>
<dbReference type="Proteomes" id="UP000249254">
    <property type="component" value="Unassembled WGS sequence"/>
</dbReference>